<dbReference type="EMBL" id="JASBWV010000017">
    <property type="protein sequence ID" value="KAJ9121288.1"/>
    <property type="molecule type" value="Genomic_DNA"/>
</dbReference>
<protein>
    <submittedName>
        <fullName evidence="1">Uncharacterized protein</fullName>
    </submittedName>
</protein>
<evidence type="ECO:0000313" key="1">
    <source>
        <dbReference type="EMBL" id="KAJ9121288.1"/>
    </source>
</evidence>
<comment type="caution">
    <text evidence="1">The sequence shown here is derived from an EMBL/GenBank/DDBJ whole genome shotgun (WGS) entry which is preliminary data.</text>
</comment>
<gene>
    <name evidence="1" type="ORF">QFC24_004624</name>
</gene>
<name>A0ACC2XBT4_9TREE</name>
<keyword evidence="2" id="KW-1185">Reference proteome</keyword>
<organism evidence="1 2">
    <name type="scientific">Naganishia onofrii</name>
    <dbReference type="NCBI Taxonomy" id="1851511"/>
    <lineage>
        <taxon>Eukaryota</taxon>
        <taxon>Fungi</taxon>
        <taxon>Dikarya</taxon>
        <taxon>Basidiomycota</taxon>
        <taxon>Agaricomycotina</taxon>
        <taxon>Tremellomycetes</taxon>
        <taxon>Filobasidiales</taxon>
        <taxon>Filobasidiaceae</taxon>
        <taxon>Naganishia</taxon>
    </lineage>
</organism>
<dbReference type="Proteomes" id="UP001234202">
    <property type="component" value="Unassembled WGS sequence"/>
</dbReference>
<proteinExistence type="predicted"/>
<accession>A0ACC2XBT4</accession>
<reference evidence="1" key="1">
    <citation type="submission" date="2023-04" db="EMBL/GenBank/DDBJ databases">
        <title>Draft Genome sequencing of Naganishia species isolated from polar environments using Oxford Nanopore Technology.</title>
        <authorList>
            <person name="Leo P."/>
            <person name="Venkateswaran K."/>
        </authorList>
    </citation>
    <scope>NUCLEOTIDE SEQUENCE</scope>
    <source>
        <strain evidence="1">DBVPG 5303</strain>
    </source>
</reference>
<sequence>MAKFGNASALKQDLTPTLTAVGSIIGAVIQITAGINGGRYWQIVGGKIVICMSIGIASVSVPLYLAECSPPSIRGGLINSYVEVQAIGTFASGIVIYCIKNMVDQRVWCIPIGLQLLAPVVMLAFGWTIPESPRWLLESGRKEEARASLLHLRRGKAGYDPEEDLQVIEENYERERENGRVSWGQCFRGIDRKRTLIVLGIQCLQQGQGISFMANYLVIFLMQLGIKDVFMILVIIYAILVILTALGFWAQDFVGRRRLLIGGGCVMAASLIAVGAITTANPTPTGALANVLVFLISAELPSEATREKTLAIGAFGGYVTGMLVGLLNPYMQNAEYGNLGGKVGFVYGSVSVAAIFFCWAFLPELKGRSLEQIDYLFEAGVPLRKMGTYVFDDTVPLNTANYTQGYEPGQGGSIGDMHDKKNTEIEHVA</sequence>
<evidence type="ECO:0000313" key="2">
    <source>
        <dbReference type="Proteomes" id="UP001234202"/>
    </source>
</evidence>